<dbReference type="Proteomes" id="UP001216638">
    <property type="component" value="Chromosome 1"/>
</dbReference>
<dbReference type="NCBIfam" id="NF002111">
    <property type="entry name" value="PRK00951.2-1"/>
    <property type="match status" value="1"/>
</dbReference>
<dbReference type="GO" id="GO:0004424">
    <property type="term" value="F:imidazoleglycerol-phosphate dehydratase activity"/>
    <property type="evidence" value="ECO:0007669"/>
    <property type="project" value="UniProtKB-EC"/>
</dbReference>
<dbReference type="Pfam" id="PF00475">
    <property type="entry name" value="IGPD"/>
    <property type="match status" value="1"/>
</dbReference>
<dbReference type="HAMAP" id="MF_00076">
    <property type="entry name" value="HisB"/>
    <property type="match status" value="1"/>
</dbReference>
<evidence type="ECO:0000256" key="3">
    <source>
        <dbReference type="ARBA" id="ARBA00007481"/>
    </source>
</evidence>
<dbReference type="SUPFAM" id="SSF54211">
    <property type="entry name" value="Ribosomal protein S5 domain 2-like"/>
    <property type="match status" value="2"/>
</dbReference>
<organism evidence="10 11">
    <name type="scientific">Malassezia brasiliensis</name>
    <dbReference type="NCBI Taxonomy" id="1821822"/>
    <lineage>
        <taxon>Eukaryota</taxon>
        <taxon>Fungi</taxon>
        <taxon>Dikarya</taxon>
        <taxon>Basidiomycota</taxon>
        <taxon>Ustilaginomycotina</taxon>
        <taxon>Malasseziomycetes</taxon>
        <taxon>Malasseziales</taxon>
        <taxon>Malasseziaceae</taxon>
        <taxon>Malassezia</taxon>
    </lineage>
</organism>
<dbReference type="InterPro" id="IPR000807">
    <property type="entry name" value="ImidazoleglycerolP_deHydtase"/>
</dbReference>
<evidence type="ECO:0000256" key="5">
    <source>
        <dbReference type="ARBA" id="ARBA00016664"/>
    </source>
</evidence>
<dbReference type="PROSITE" id="PS00955">
    <property type="entry name" value="IGP_DEHYDRATASE_2"/>
    <property type="match status" value="1"/>
</dbReference>
<dbReference type="PROSITE" id="PS00954">
    <property type="entry name" value="IGP_DEHYDRATASE_1"/>
    <property type="match status" value="1"/>
</dbReference>
<evidence type="ECO:0000313" key="11">
    <source>
        <dbReference type="Proteomes" id="UP001216638"/>
    </source>
</evidence>
<dbReference type="AlphaFoldDB" id="A0AAF0DRI9"/>
<keyword evidence="6" id="KW-0028">Amino-acid biosynthesis</keyword>
<sequence length="212" mass="23298">MAFAVPVTPETVRRATLERNTNETKIKVSLALDVHPEYAPQRIHVQTGIGFLDHMLHALAKHGGMSLELTCEGDTWIDDHHTAEDCAIALGLAYKQALGPIKGVKRYGTGHAPLDESLARAVVDLSSRPYCHVDIPFRREKIGDLSTEMIEHVFYSFATESRITLHVDLLHGTNDHHKAESAFKATALALKEAATRTGTDDVPSTKGSLLRD</sequence>
<dbReference type="PANTHER" id="PTHR23133:SF2">
    <property type="entry name" value="IMIDAZOLEGLYCEROL-PHOSPHATE DEHYDRATASE"/>
    <property type="match status" value="1"/>
</dbReference>
<name>A0AAF0DRI9_9BASI</name>
<dbReference type="FunFam" id="3.30.230.40:FF:000001">
    <property type="entry name" value="Imidazoleglycerol-phosphate dehydratase HisB"/>
    <property type="match status" value="1"/>
</dbReference>
<dbReference type="FunFam" id="3.30.230.40:FF:000004">
    <property type="entry name" value="Imidazoleglycerol-phosphate dehydratase"/>
    <property type="match status" value="1"/>
</dbReference>
<keyword evidence="7 9" id="KW-0368">Histidine biosynthesis</keyword>
<dbReference type="PANTHER" id="PTHR23133">
    <property type="entry name" value="IMIDAZOLEGLYCEROL-PHOSPHATE DEHYDRATASE HIS7"/>
    <property type="match status" value="1"/>
</dbReference>
<dbReference type="InterPro" id="IPR020568">
    <property type="entry name" value="Ribosomal_Su5_D2-typ_SF"/>
</dbReference>
<evidence type="ECO:0000256" key="6">
    <source>
        <dbReference type="ARBA" id="ARBA00022605"/>
    </source>
</evidence>
<evidence type="ECO:0000313" key="10">
    <source>
        <dbReference type="EMBL" id="WFC94708.1"/>
    </source>
</evidence>
<evidence type="ECO:0000256" key="8">
    <source>
        <dbReference type="ARBA" id="ARBA00023239"/>
    </source>
</evidence>
<keyword evidence="11" id="KW-1185">Reference proteome</keyword>
<comment type="similarity">
    <text evidence="3 9">Belongs to the imidazoleglycerol-phosphate dehydratase family.</text>
</comment>
<reference evidence="10" key="1">
    <citation type="submission" date="2023-03" db="EMBL/GenBank/DDBJ databases">
        <title>Mating type loci evolution in Malassezia.</title>
        <authorList>
            <person name="Coelho M.A."/>
        </authorList>
    </citation>
    <scope>NUCLEOTIDE SEQUENCE</scope>
    <source>
        <strain evidence="10">CBS 14135</strain>
    </source>
</reference>
<comment type="catalytic activity">
    <reaction evidence="1 9">
        <text>D-erythro-1-(imidazol-4-yl)glycerol 3-phosphate = 3-(imidazol-4-yl)-2-oxopropyl phosphate + H2O</text>
        <dbReference type="Rhea" id="RHEA:11040"/>
        <dbReference type="ChEBI" id="CHEBI:15377"/>
        <dbReference type="ChEBI" id="CHEBI:57766"/>
        <dbReference type="ChEBI" id="CHEBI:58278"/>
        <dbReference type="EC" id="4.2.1.19"/>
    </reaction>
</comment>
<dbReference type="CDD" id="cd07914">
    <property type="entry name" value="IGPD"/>
    <property type="match status" value="1"/>
</dbReference>
<keyword evidence="8 9" id="KW-0456">Lyase</keyword>
<dbReference type="InterPro" id="IPR038494">
    <property type="entry name" value="IGPD_sf"/>
</dbReference>
<dbReference type="EMBL" id="CP119951">
    <property type="protein sequence ID" value="WFC94708.1"/>
    <property type="molecule type" value="Genomic_DNA"/>
</dbReference>
<evidence type="ECO:0000256" key="9">
    <source>
        <dbReference type="RuleBase" id="RU000598"/>
    </source>
</evidence>
<dbReference type="NCBIfam" id="NF002114">
    <property type="entry name" value="PRK00951.2-4"/>
    <property type="match status" value="1"/>
</dbReference>
<dbReference type="Gene3D" id="3.30.230.40">
    <property type="entry name" value="Imidazole glycerol phosphate dehydratase, domain 1"/>
    <property type="match status" value="2"/>
</dbReference>
<comment type="pathway">
    <text evidence="2 9">Amino-acid biosynthesis; L-histidine biosynthesis; L-histidine from 5-phospho-alpha-D-ribose 1-diphosphate: step 6/9.</text>
</comment>
<dbReference type="InterPro" id="IPR020565">
    <property type="entry name" value="ImidazoleglycerP_deHydtase_CS"/>
</dbReference>
<protein>
    <recommendedName>
        <fullName evidence="5 9">Imidazoleglycerol-phosphate dehydratase</fullName>
        <ecNumber evidence="4 9">4.2.1.19</ecNumber>
    </recommendedName>
</protein>
<dbReference type="EC" id="4.2.1.19" evidence="4 9"/>
<evidence type="ECO:0000256" key="4">
    <source>
        <dbReference type="ARBA" id="ARBA00012075"/>
    </source>
</evidence>
<evidence type="ECO:0000256" key="2">
    <source>
        <dbReference type="ARBA" id="ARBA00005047"/>
    </source>
</evidence>
<accession>A0AAF0DRI9</accession>
<evidence type="ECO:0000256" key="1">
    <source>
        <dbReference type="ARBA" id="ARBA00001723"/>
    </source>
</evidence>
<evidence type="ECO:0000256" key="7">
    <source>
        <dbReference type="ARBA" id="ARBA00023102"/>
    </source>
</evidence>
<gene>
    <name evidence="10" type="primary">HIS3</name>
    <name evidence="10" type="ORF">MBRA1_001342</name>
</gene>
<proteinExistence type="inferred from homology"/>
<dbReference type="GO" id="GO:0000105">
    <property type="term" value="P:L-histidine biosynthetic process"/>
    <property type="evidence" value="ECO:0007669"/>
    <property type="project" value="UniProtKB-KW"/>
</dbReference>